<dbReference type="Pfam" id="PF13174">
    <property type="entry name" value="TPR_6"/>
    <property type="match status" value="3"/>
</dbReference>
<keyword evidence="4" id="KW-1185">Reference proteome</keyword>
<protein>
    <submittedName>
        <fullName evidence="3">Tetratricopeptide repeat protein</fullName>
    </submittedName>
</protein>
<evidence type="ECO:0000256" key="1">
    <source>
        <dbReference type="PROSITE-ProRule" id="PRU00339"/>
    </source>
</evidence>
<keyword evidence="2" id="KW-0732">Signal</keyword>
<feature type="repeat" description="TPR" evidence="1">
    <location>
        <begin position="317"/>
        <end position="350"/>
    </location>
</feature>
<feature type="repeat" description="TPR" evidence="1">
    <location>
        <begin position="611"/>
        <end position="644"/>
    </location>
</feature>
<proteinExistence type="predicted"/>
<dbReference type="RefSeq" id="WP_346821925.1">
    <property type="nucleotide sequence ID" value="NZ_JBDKWZ010000007.1"/>
</dbReference>
<organism evidence="3 4">
    <name type="scientific">Rapidithrix thailandica</name>
    <dbReference type="NCBI Taxonomy" id="413964"/>
    <lineage>
        <taxon>Bacteria</taxon>
        <taxon>Pseudomonadati</taxon>
        <taxon>Bacteroidota</taxon>
        <taxon>Cytophagia</taxon>
        <taxon>Cytophagales</taxon>
        <taxon>Flammeovirgaceae</taxon>
        <taxon>Rapidithrix</taxon>
    </lineage>
</organism>
<dbReference type="PROSITE" id="PS50005">
    <property type="entry name" value="TPR"/>
    <property type="match status" value="4"/>
</dbReference>
<dbReference type="PANTHER" id="PTHR12558:SF13">
    <property type="entry name" value="CELL DIVISION CYCLE PROTEIN 27 HOMOLOG"/>
    <property type="match status" value="1"/>
</dbReference>
<keyword evidence="1" id="KW-0802">TPR repeat</keyword>
<dbReference type="Proteomes" id="UP001403385">
    <property type="component" value="Unassembled WGS sequence"/>
</dbReference>
<dbReference type="Pfam" id="PF13181">
    <property type="entry name" value="TPR_8"/>
    <property type="match status" value="1"/>
</dbReference>
<gene>
    <name evidence="3" type="ORF">AAG747_14630</name>
</gene>
<feature type="chain" id="PRO_5043477373" evidence="2">
    <location>
        <begin position="20"/>
        <end position="986"/>
    </location>
</feature>
<accession>A0AAW9SEN0</accession>
<comment type="caution">
    <text evidence="3">The sequence shown here is derived from an EMBL/GenBank/DDBJ whole genome shotgun (WGS) entry which is preliminary data.</text>
</comment>
<feature type="signal peptide" evidence="2">
    <location>
        <begin position="1"/>
        <end position="19"/>
    </location>
</feature>
<evidence type="ECO:0000256" key="2">
    <source>
        <dbReference type="SAM" id="SignalP"/>
    </source>
</evidence>
<dbReference type="Gene3D" id="1.25.40.10">
    <property type="entry name" value="Tetratricopeptide repeat domain"/>
    <property type="match status" value="8"/>
</dbReference>
<sequence length="986" mass="114529">MNRMHRLFLVLLLIGFAHAKSWGQNTLTEVHEDLHYRNGLEFFEKKKYAASQHSFERYLALGYTDDRAIQAEYYVGLCALKLRNPNFESLILAFVEKHPTHHLTREAYIDLGSYYFDKGQFLPAQEYLEKARIENLVTERDIEASYKLAYAYFELGKNREAKKIFKVIKGGSHPYAAHSSYYYGYLSYLDGEYEEAIQNLERASQHPDLRKDSYVLLPSIYYKQRKFDKVLAYAQEIEARGEEVPLELQLLVGDVYYEQEDYTQAAKYLEEYMQSNQAEVDRGEYYRVGYANFKTGNKHAAAKYLSNAADGQDTLAQVAAYHLGICYLSLDEKEMAVAAFDKVRRLEHDEQIQELGAYYFAKASFDVADFRTAVEAGKFYIDNFPDGTHTQEVFSIASEAFLHSGDYEEALRYIANVKSDDPRFQAAYQQIAFNKAVQDYNDENYGEAVRTLKMSLRYPMNQEVTHATNYWLGEIYSFGNKYDTALVYFQRVPTSSSYNQKAQYGRGYALYNTKKYEQALYQFSNYIQHSSDADKNKKVDALMRLGDCYYVTKNYENALRVYQVALDNGSVDMDYIHFQMGMTYKQYGRFNDANRSFDKVIYEHNQSKYREEAYYQKAMVFFENARRAEAVSWFSKILAEYPNSVLVPYVYSKRALSYKLQNNLAQAANDYKKIIDLYPRHKVAESAIQSLQEINSQGYAVQDLALYIQKFTRANPESDVTLLAAYEAAKRPFDNGNYREAVVSLGNFIKSTQRSRYTGDAYYYLGYSYNLLDNQNLALKSYKEVEGSLRVRAVREIAELEFQNENYSEALQYYLELQKLADKKRYTEQALSGLVRCYFELNDFEATNIYAKQILDEKISRYQTLALLYLGKVQLAQGAYIQAVKQFQLTTTSAEDKYAAEAQYLIGMALRKQGNLEESTQALIDVRNKFDSYPEWIYEAYLLIAENYIDLGNKFQAKATLNSIVENSKDPVYQERAKNRLAELEI</sequence>
<evidence type="ECO:0000313" key="4">
    <source>
        <dbReference type="Proteomes" id="UP001403385"/>
    </source>
</evidence>
<dbReference type="InterPro" id="IPR006597">
    <property type="entry name" value="Sel1-like"/>
</dbReference>
<dbReference type="Pfam" id="PF13432">
    <property type="entry name" value="TPR_16"/>
    <property type="match status" value="3"/>
</dbReference>
<dbReference type="EMBL" id="JBDKWZ010000007">
    <property type="protein sequence ID" value="MEN7549156.1"/>
    <property type="molecule type" value="Genomic_DNA"/>
</dbReference>
<dbReference type="SMART" id="SM00671">
    <property type="entry name" value="SEL1"/>
    <property type="match status" value="4"/>
</dbReference>
<dbReference type="InterPro" id="IPR019734">
    <property type="entry name" value="TPR_rpt"/>
</dbReference>
<feature type="repeat" description="TPR" evidence="1">
    <location>
        <begin position="648"/>
        <end position="681"/>
    </location>
</feature>
<evidence type="ECO:0000313" key="3">
    <source>
        <dbReference type="EMBL" id="MEN7549156.1"/>
    </source>
</evidence>
<dbReference type="AlphaFoldDB" id="A0AAW9SEN0"/>
<name>A0AAW9SEN0_9BACT</name>
<dbReference type="InterPro" id="IPR011990">
    <property type="entry name" value="TPR-like_helical_dom_sf"/>
</dbReference>
<feature type="repeat" description="TPR" evidence="1">
    <location>
        <begin position="539"/>
        <end position="572"/>
    </location>
</feature>
<dbReference type="PANTHER" id="PTHR12558">
    <property type="entry name" value="CELL DIVISION CYCLE 16,23,27"/>
    <property type="match status" value="1"/>
</dbReference>
<dbReference type="SMART" id="SM00028">
    <property type="entry name" value="TPR"/>
    <property type="match status" value="14"/>
</dbReference>
<reference evidence="3 4" key="1">
    <citation type="submission" date="2024-04" db="EMBL/GenBank/DDBJ databases">
        <title>Novel genus in family Flammeovirgaceae.</title>
        <authorList>
            <person name="Nguyen T.H."/>
            <person name="Vuong T.Q."/>
            <person name="Le H."/>
            <person name="Kim S.-G."/>
        </authorList>
    </citation>
    <scope>NUCLEOTIDE SEQUENCE [LARGE SCALE GENOMIC DNA]</scope>
    <source>
        <strain evidence="3 4">JCM 23209</strain>
    </source>
</reference>
<dbReference type="SUPFAM" id="SSF48452">
    <property type="entry name" value="TPR-like"/>
    <property type="match status" value="5"/>
</dbReference>